<dbReference type="InterPro" id="IPR001309">
    <property type="entry name" value="Pept_C14_p20"/>
</dbReference>
<accession>A0A443Q8V2</accession>
<comment type="caution">
    <text evidence="3">The sequence shown here is derived from an EMBL/GenBank/DDBJ whole genome shotgun (WGS) entry which is preliminary data.</text>
</comment>
<dbReference type="EMBL" id="NCKU01015245">
    <property type="protein sequence ID" value="RWR99418.1"/>
    <property type="molecule type" value="Genomic_DNA"/>
</dbReference>
<dbReference type="InterPro" id="IPR011600">
    <property type="entry name" value="Pept_C14_caspase"/>
</dbReference>
<evidence type="ECO:0000313" key="4">
    <source>
        <dbReference type="Proteomes" id="UP000285301"/>
    </source>
</evidence>
<gene>
    <name evidence="3" type="ORF">B4U79_19209</name>
    <name evidence="2" type="ORF">B4U79_19210</name>
</gene>
<dbReference type="EMBL" id="NCKU01015244">
    <property type="protein sequence ID" value="RWR99419.1"/>
    <property type="molecule type" value="Genomic_DNA"/>
</dbReference>
<dbReference type="InterPro" id="IPR029030">
    <property type="entry name" value="Caspase-like_dom_sf"/>
</dbReference>
<evidence type="ECO:0000313" key="2">
    <source>
        <dbReference type="EMBL" id="RWR99418.1"/>
    </source>
</evidence>
<evidence type="ECO:0000313" key="3">
    <source>
        <dbReference type="EMBL" id="RWR99419.1"/>
    </source>
</evidence>
<dbReference type="OrthoDB" id="6097640at2759"/>
<evidence type="ECO:0000259" key="1">
    <source>
        <dbReference type="PROSITE" id="PS50208"/>
    </source>
</evidence>
<organism evidence="3 4">
    <name type="scientific">Dinothrombium tinctorium</name>
    <dbReference type="NCBI Taxonomy" id="1965070"/>
    <lineage>
        <taxon>Eukaryota</taxon>
        <taxon>Metazoa</taxon>
        <taxon>Ecdysozoa</taxon>
        <taxon>Arthropoda</taxon>
        <taxon>Chelicerata</taxon>
        <taxon>Arachnida</taxon>
        <taxon>Acari</taxon>
        <taxon>Acariformes</taxon>
        <taxon>Trombidiformes</taxon>
        <taxon>Prostigmata</taxon>
        <taxon>Anystina</taxon>
        <taxon>Parasitengona</taxon>
        <taxon>Trombidioidea</taxon>
        <taxon>Trombidiidae</taxon>
        <taxon>Dinothrombium</taxon>
    </lineage>
</organism>
<name>A0A443Q8V2_9ACAR</name>
<dbReference type="AlphaFoldDB" id="A0A443Q8V2"/>
<dbReference type="SUPFAM" id="SSF52129">
    <property type="entry name" value="Caspase-like"/>
    <property type="match status" value="1"/>
</dbReference>
<dbReference type="Pfam" id="PF00656">
    <property type="entry name" value="Peptidase_C14"/>
    <property type="match status" value="1"/>
</dbReference>
<dbReference type="PROSITE" id="PS50208">
    <property type="entry name" value="CASPASE_P20"/>
    <property type="match status" value="1"/>
</dbReference>
<feature type="non-terminal residue" evidence="3">
    <location>
        <position position="1"/>
    </location>
</feature>
<dbReference type="GO" id="GO:0004197">
    <property type="term" value="F:cysteine-type endopeptidase activity"/>
    <property type="evidence" value="ECO:0007669"/>
    <property type="project" value="InterPro"/>
</dbReference>
<sequence length="584" mass="69348">IETKKQWKSISKEEAAKQLDERLKIYQQNVAKVNKKSELSLFDQEREKLKNGDINEMDLLLIAKLLRFVYFDLPDEMKAQLQNENKQVKEIQNIRTRCTQNYAIQGAEQAKKDLSFVVQFFMDHAKLYLNELVERFFQKDLGFLCKNFEPIYFCLPFVYDSKISSLRDEDILTIENLIILLIRCYDYIKSRVRHDHVSHDFSEILYELAKKWKIIQEEATNEFYKKIETKKGYLYIKFNPCGILEDEQGSNSNYIYNFMSYGFKRQLYLIMLRNKDSYIDEEMVKLDREKIYYDVELLNFAIKYLSNFFTKEEMFKFNGEKYSSLASALEEILELAFYSLNVFNTFETYFRCLKLSEEQAYAWAERLCFDRLFEEPDASRRNLIEESLNLIRFKKANRNKIFGVDRNEVEIDDIHEIFSSHGCPQLVEKPKIFIFSTCSSKRNSDAINDCSSVDLNECSSKGNLQMQADMKQYKEEKRESSTCYTCLRLTDVFICHFRHLPYFESESENYHLCESLISDFCYILRSNADHLDFAKMFQLLIAQCKNKDYSFEFSLKPSSYDNQIAEIRLAGVSKLLYFNPSLAH</sequence>
<protein>
    <recommendedName>
        <fullName evidence="1">Caspase family p20 domain-containing protein</fullName>
    </recommendedName>
</protein>
<keyword evidence="4" id="KW-1185">Reference proteome</keyword>
<reference evidence="3" key="2">
    <citation type="submission" date="2018-11" db="EMBL/GenBank/DDBJ databases">
        <title>Trombidioid mite genomics.</title>
        <authorList>
            <person name="Dong X."/>
        </authorList>
    </citation>
    <scope>NUCLEOTIDE SEQUENCE</scope>
    <source>
        <strain evidence="3">UoL-WK</strain>
    </source>
</reference>
<reference evidence="3 4" key="1">
    <citation type="journal article" date="2018" name="Gigascience">
        <title>Genomes of trombidid mites reveal novel predicted allergens and laterally-transferred genes associated with secondary metabolism.</title>
        <authorList>
            <person name="Dong X."/>
            <person name="Chaisiri K."/>
            <person name="Xia D."/>
            <person name="Armstrong S.D."/>
            <person name="Fang Y."/>
            <person name="Donnelly M.J."/>
            <person name="Kadowaki T."/>
            <person name="McGarry J.W."/>
            <person name="Darby A.C."/>
            <person name="Makepeace B.L."/>
        </authorList>
    </citation>
    <scope>NUCLEOTIDE SEQUENCE [LARGE SCALE GENOMIC DNA]</scope>
    <source>
        <strain evidence="3">UoL-WK</strain>
    </source>
</reference>
<dbReference type="Gene3D" id="3.40.50.1460">
    <property type="match status" value="1"/>
</dbReference>
<dbReference type="Proteomes" id="UP000285301">
    <property type="component" value="Unassembled WGS sequence"/>
</dbReference>
<feature type="domain" description="Caspase family p20" evidence="1">
    <location>
        <begin position="371"/>
        <end position="442"/>
    </location>
</feature>
<dbReference type="GO" id="GO:0006508">
    <property type="term" value="P:proteolysis"/>
    <property type="evidence" value="ECO:0007669"/>
    <property type="project" value="InterPro"/>
</dbReference>
<feature type="non-terminal residue" evidence="3">
    <location>
        <position position="584"/>
    </location>
</feature>
<proteinExistence type="predicted"/>